<dbReference type="AlphaFoldDB" id="A0A381ZKX3"/>
<keyword evidence="5 7" id="KW-1133">Transmembrane helix</keyword>
<protein>
    <recommendedName>
        <fullName evidence="8">ABC transmembrane type-1 domain-containing protein</fullName>
    </recommendedName>
</protein>
<dbReference type="GO" id="GO:0005886">
    <property type="term" value="C:plasma membrane"/>
    <property type="evidence" value="ECO:0007669"/>
    <property type="project" value="UniProtKB-SubCell"/>
</dbReference>
<dbReference type="InterPro" id="IPR045621">
    <property type="entry name" value="BPD_transp_1_N"/>
</dbReference>
<evidence type="ECO:0000256" key="4">
    <source>
        <dbReference type="ARBA" id="ARBA00022692"/>
    </source>
</evidence>
<dbReference type="InterPro" id="IPR035906">
    <property type="entry name" value="MetI-like_sf"/>
</dbReference>
<reference evidence="9" key="1">
    <citation type="submission" date="2018-05" db="EMBL/GenBank/DDBJ databases">
        <authorList>
            <person name="Lanie J.A."/>
            <person name="Ng W.-L."/>
            <person name="Kazmierczak K.M."/>
            <person name="Andrzejewski T.M."/>
            <person name="Davidsen T.M."/>
            <person name="Wayne K.J."/>
            <person name="Tettelin H."/>
            <person name="Glass J.I."/>
            <person name="Rusch D."/>
            <person name="Podicherti R."/>
            <person name="Tsui H.-C.T."/>
            <person name="Winkler M.E."/>
        </authorList>
    </citation>
    <scope>NUCLEOTIDE SEQUENCE</scope>
</reference>
<feature type="transmembrane region" description="Helical" evidence="7">
    <location>
        <begin position="233"/>
        <end position="260"/>
    </location>
</feature>
<dbReference type="PANTHER" id="PTHR43163">
    <property type="entry name" value="DIPEPTIDE TRANSPORT SYSTEM PERMEASE PROTEIN DPPB-RELATED"/>
    <property type="match status" value="1"/>
</dbReference>
<gene>
    <name evidence="9" type="ORF">METZ01_LOCUS142211</name>
</gene>
<evidence type="ECO:0000313" key="9">
    <source>
        <dbReference type="EMBL" id="SVA89357.1"/>
    </source>
</evidence>
<keyword evidence="4 7" id="KW-0812">Transmembrane</keyword>
<feature type="transmembrane region" description="Helical" evidence="7">
    <location>
        <begin position="280"/>
        <end position="306"/>
    </location>
</feature>
<feature type="domain" description="ABC transmembrane type-1" evidence="8">
    <location>
        <begin position="95"/>
        <end position="303"/>
    </location>
</feature>
<evidence type="ECO:0000259" key="8">
    <source>
        <dbReference type="PROSITE" id="PS50928"/>
    </source>
</evidence>
<proteinExistence type="predicted"/>
<feature type="transmembrane region" description="Helical" evidence="7">
    <location>
        <begin position="134"/>
        <end position="157"/>
    </location>
</feature>
<evidence type="ECO:0000256" key="3">
    <source>
        <dbReference type="ARBA" id="ARBA00022475"/>
    </source>
</evidence>
<evidence type="ECO:0000256" key="2">
    <source>
        <dbReference type="ARBA" id="ARBA00022448"/>
    </source>
</evidence>
<dbReference type="Pfam" id="PF00528">
    <property type="entry name" value="BPD_transp_1"/>
    <property type="match status" value="1"/>
</dbReference>
<dbReference type="EMBL" id="UINC01021558">
    <property type="protein sequence ID" value="SVA89357.1"/>
    <property type="molecule type" value="Genomic_DNA"/>
</dbReference>
<name>A0A381ZKX3_9ZZZZ</name>
<evidence type="ECO:0000256" key="1">
    <source>
        <dbReference type="ARBA" id="ARBA00004651"/>
    </source>
</evidence>
<dbReference type="Pfam" id="PF19300">
    <property type="entry name" value="BPD_transp_1_N"/>
    <property type="match status" value="1"/>
</dbReference>
<organism evidence="9">
    <name type="scientific">marine metagenome</name>
    <dbReference type="NCBI Taxonomy" id="408172"/>
    <lineage>
        <taxon>unclassified sequences</taxon>
        <taxon>metagenomes</taxon>
        <taxon>ecological metagenomes</taxon>
    </lineage>
</organism>
<dbReference type="PANTHER" id="PTHR43163:SF6">
    <property type="entry name" value="DIPEPTIDE TRANSPORT SYSTEM PERMEASE PROTEIN DPPB-RELATED"/>
    <property type="match status" value="1"/>
</dbReference>
<accession>A0A381ZKX3</accession>
<dbReference type="CDD" id="cd06261">
    <property type="entry name" value="TM_PBP2"/>
    <property type="match status" value="1"/>
</dbReference>
<dbReference type="InterPro" id="IPR000515">
    <property type="entry name" value="MetI-like"/>
</dbReference>
<dbReference type="SUPFAM" id="SSF161098">
    <property type="entry name" value="MetI-like"/>
    <property type="match status" value="1"/>
</dbReference>
<keyword evidence="6 7" id="KW-0472">Membrane</keyword>
<feature type="transmembrane region" description="Helical" evidence="7">
    <location>
        <begin position="99"/>
        <end position="122"/>
    </location>
</feature>
<feature type="transmembrane region" description="Helical" evidence="7">
    <location>
        <begin position="9"/>
        <end position="30"/>
    </location>
</feature>
<sequence length="313" mass="34245">MIEFIINKLLIGFLIIIASITTLYCMIHMVPGDPIKVLLGPRATLEMQEALSIKLGLNDPLFIQIINFIKNIFRGDLGADILTQRPVLTILLEQTPHTILLVVVSIFWAILLGIPIGCYNAIYQGSLSDKLSGIITISFIAIPPFVVALYSLLIFAVALKWLPAIGVGESGDLSSKISHLILPSFAVGLGWVGYLARLVRSSMLEVLKENHVRTARAYGISERKIILHYVLRIAILPTITLLGTGIGILFSSSVFAEIVFSRPGIGKLIYESVINRNYPVVMGAVLVTSTLFVITTTLSDIVNAILDPRIINK</sequence>
<keyword evidence="3" id="KW-1003">Cell membrane</keyword>
<dbReference type="PROSITE" id="PS50928">
    <property type="entry name" value="ABC_TM1"/>
    <property type="match status" value="1"/>
</dbReference>
<feature type="transmembrane region" description="Helical" evidence="7">
    <location>
        <begin position="177"/>
        <end position="196"/>
    </location>
</feature>
<evidence type="ECO:0000256" key="7">
    <source>
        <dbReference type="SAM" id="Phobius"/>
    </source>
</evidence>
<keyword evidence="2" id="KW-0813">Transport</keyword>
<dbReference type="GO" id="GO:0055085">
    <property type="term" value="P:transmembrane transport"/>
    <property type="evidence" value="ECO:0007669"/>
    <property type="project" value="InterPro"/>
</dbReference>
<dbReference type="Gene3D" id="1.10.3720.10">
    <property type="entry name" value="MetI-like"/>
    <property type="match status" value="1"/>
</dbReference>
<evidence type="ECO:0000256" key="6">
    <source>
        <dbReference type="ARBA" id="ARBA00023136"/>
    </source>
</evidence>
<comment type="subcellular location">
    <subcellularLocation>
        <location evidence="1">Cell membrane</location>
        <topology evidence="1">Multi-pass membrane protein</topology>
    </subcellularLocation>
</comment>
<evidence type="ECO:0000256" key="5">
    <source>
        <dbReference type="ARBA" id="ARBA00022989"/>
    </source>
</evidence>